<feature type="domain" description="Fibronectin type-III" evidence="3">
    <location>
        <begin position="24"/>
        <end position="118"/>
    </location>
</feature>
<sequence length="336" mass="35658">MVGCVGATPENSSLCAAAPAQEEPPSPPRLGELTASHVSPDSVQLEWSIPEGSFDSFTVQYKDAQGQPQVVPVDGGSRTVTVPGLSPSHRYKFNLYGVWGRKRLGPISTDAVTGAHAVVLHPSPAQKEPTSPPQLGELTASHVGSDSVQLEWSVPEGSFDAFTVQYKDAQGQPQVVPVDGGSRTVTVPGLSPSRRYKFNLYGLWGRKRLGPISTDAVTAAAPAQKEPPSPPRLGELTASHVSPNSVQLEWSIPEGSFDSFTVQYKDAQGQPQVVPVDGGSRTVTVPGLSPSRRYKFNLYGVWGRKRLGPISTDAVTGAHAVVLHPCPLVDGCVGIW</sequence>
<keyword evidence="1" id="KW-0677">Repeat</keyword>
<feature type="region of interest" description="Disordered" evidence="2">
    <location>
        <begin position="1"/>
        <end position="35"/>
    </location>
</feature>
<accession>A0A2P4S5M0</accession>
<dbReference type="GO" id="GO:0031175">
    <property type="term" value="P:neuron projection development"/>
    <property type="evidence" value="ECO:0007669"/>
    <property type="project" value="TreeGrafter"/>
</dbReference>
<proteinExistence type="predicted"/>
<dbReference type="EMBL" id="PPHD01102168">
    <property type="protein sequence ID" value="POI19412.1"/>
    <property type="molecule type" value="Genomic_DNA"/>
</dbReference>
<evidence type="ECO:0000256" key="1">
    <source>
        <dbReference type="ARBA" id="ARBA00022737"/>
    </source>
</evidence>
<gene>
    <name evidence="4" type="ORF">CIB84_016843</name>
</gene>
<evidence type="ECO:0000313" key="5">
    <source>
        <dbReference type="Proteomes" id="UP000237246"/>
    </source>
</evidence>
<feature type="domain" description="Fibronectin type-III" evidence="3">
    <location>
        <begin position="227"/>
        <end position="321"/>
    </location>
</feature>
<dbReference type="InterPro" id="IPR036116">
    <property type="entry name" value="FN3_sf"/>
</dbReference>
<feature type="domain" description="Fibronectin type-III" evidence="3">
    <location>
        <begin position="129"/>
        <end position="223"/>
    </location>
</feature>
<dbReference type="Proteomes" id="UP000237246">
    <property type="component" value="Unassembled WGS sequence"/>
</dbReference>
<organism evidence="4 5">
    <name type="scientific">Bambusicola thoracicus</name>
    <name type="common">Chinese bamboo-partridge</name>
    <name type="synonym">Perdix thoracica</name>
    <dbReference type="NCBI Taxonomy" id="9083"/>
    <lineage>
        <taxon>Eukaryota</taxon>
        <taxon>Metazoa</taxon>
        <taxon>Chordata</taxon>
        <taxon>Craniata</taxon>
        <taxon>Vertebrata</taxon>
        <taxon>Euteleostomi</taxon>
        <taxon>Archelosauria</taxon>
        <taxon>Archosauria</taxon>
        <taxon>Dinosauria</taxon>
        <taxon>Saurischia</taxon>
        <taxon>Theropoda</taxon>
        <taxon>Coelurosauria</taxon>
        <taxon>Aves</taxon>
        <taxon>Neognathae</taxon>
        <taxon>Galloanserae</taxon>
        <taxon>Galliformes</taxon>
        <taxon>Phasianidae</taxon>
        <taxon>Perdicinae</taxon>
        <taxon>Bambusicola</taxon>
    </lineage>
</organism>
<dbReference type="Pfam" id="PF00041">
    <property type="entry name" value="fn3"/>
    <property type="match status" value="3"/>
</dbReference>
<evidence type="ECO:0000256" key="2">
    <source>
        <dbReference type="SAM" id="MobiDB-lite"/>
    </source>
</evidence>
<dbReference type="InterPro" id="IPR013783">
    <property type="entry name" value="Ig-like_fold"/>
</dbReference>
<dbReference type="PANTHER" id="PTHR46708:SF3">
    <property type="entry name" value="TENASCIN-X"/>
    <property type="match status" value="1"/>
</dbReference>
<dbReference type="GO" id="GO:0030155">
    <property type="term" value="P:regulation of cell adhesion"/>
    <property type="evidence" value="ECO:0007669"/>
    <property type="project" value="TreeGrafter"/>
</dbReference>
<comment type="caution">
    <text evidence="4">The sequence shown here is derived from an EMBL/GenBank/DDBJ whole genome shotgun (WGS) entry which is preliminary data.</text>
</comment>
<evidence type="ECO:0000313" key="4">
    <source>
        <dbReference type="EMBL" id="POI19412.1"/>
    </source>
</evidence>
<dbReference type="AlphaFoldDB" id="A0A2P4S5M0"/>
<protein>
    <recommendedName>
        <fullName evidence="3">Fibronectin type-III domain-containing protein</fullName>
    </recommendedName>
</protein>
<evidence type="ECO:0000259" key="3">
    <source>
        <dbReference type="PROSITE" id="PS50853"/>
    </source>
</evidence>
<dbReference type="OrthoDB" id="6130531at2759"/>
<dbReference type="Gene3D" id="2.60.40.10">
    <property type="entry name" value="Immunoglobulins"/>
    <property type="match status" value="3"/>
</dbReference>
<reference evidence="4 5" key="1">
    <citation type="submission" date="2018-01" db="EMBL/GenBank/DDBJ databases">
        <title>Comparison of the Chinese Bamboo Partridge and Red Junglefowl genome sequences highlights the importance of demography in genome evolution.</title>
        <authorList>
            <person name="Tiley G.P."/>
            <person name="Kimball R.T."/>
            <person name="Braun E.L."/>
            <person name="Burleigh J.G."/>
        </authorList>
    </citation>
    <scope>NUCLEOTIDE SEQUENCE [LARGE SCALE GENOMIC DNA]</scope>
    <source>
        <strain evidence="4">RTK389</strain>
        <tissue evidence="4">Blood</tissue>
    </source>
</reference>
<dbReference type="PROSITE" id="PS50853">
    <property type="entry name" value="FN3"/>
    <property type="match status" value="3"/>
</dbReference>
<dbReference type="SMART" id="SM00060">
    <property type="entry name" value="FN3"/>
    <property type="match status" value="3"/>
</dbReference>
<dbReference type="GO" id="GO:0005615">
    <property type="term" value="C:extracellular space"/>
    <property type="evidence" value="ECO:0007669"/>
    <property type="project" value="TreeGrafter"/>
</dbReference>
<dbReference type="InterPro" id="IPR050991">
    <property type="entry name" value="ECM_Regulatory_Proteins"/>
</dbReference>
<dbReference type="InterPro" id="IPR003961">
    <property type="entry name" value="FN3_dom"/>
</dbReference>
<name>A0A2P4S5M0_BAMTH</name>
<keyword evidence="5" id="KW-1185">Reference proteome</keyword>
<dbReference type="CDD" id="cd00063">
    <property type="entry name" value="FN3"/>
    <property type="match status" value="3"/>
</dbReference>
<dbReference type="PANTHER" id="PTHR46708">
    <property type="entry name" value="TENASCIN"/>
    <property type="match status" value="1"/>
</dbReference>
<dbReference type="FunFam" id="2.60.40.10:FF:000024">
    <property type="entry name" value="Tenascin-X"/>
    <property type="match status" value="3"/>
</dbReference>
<dbReference type="SUPFAM" id="SSF49265">
    <property type="entry name" value="Fibronectin type III"/>
    <property type="match status" value="3"/>
</dbReference>